<keyword evidence="2" id="KW-1185">Reference proteome</keyword>
<sequence>MQMRTLGGRGWYLAEEGETYPRQPEPADGERPRLLPPRVFLYRGFAATAVQVSRGPCLKVDLSVRMIQGQTALSKLNFFRDLLIQERHLAIPSSARRWASSRLRWRRPTRSCSCTWSAARA</sequence>
<accession>A0ABN9YBF9</accession>
<protein>
    <submittedName>
        <fullName evidence="1">Uncharacterized protein</fullName>
    </submittedName>
</protein>
<evidence type="ECO:0000313" key="1">
    <source>
        <dbReference type="EMBL" id="CAK0909456.1"/>
    </source>
</evidence>
<comment type="caution">
    <text evidence="1">The sequence shown here is derived from an EMBL/GenBank/DDBJ whole genome shotgun (WGS) entry which is preliminary data.</text>
</comment>
<proteinExistence type="predicted"/>
<dbReference type="EMBL" id="CAUYUJ010022199">
    <property type="protein sequence ID" value="CAK0909456.1"/>
    <property type="molecule type" value="Genomic_DNA"/>
</dbReference>
<reference evidence="1" key="1">
    <citation type="submission" date="2023-10" db="EMBL/GenBank/DDBJ databases">
        <authorList>
            <person name="Chen Y."/>
            <person name="Shah S."/>
            <person name="Dougan E. K."/>
            <person name="Thang M."/>
            <person name="Chan C."/>
        </authorList>
    </citation>
    <scope>NUCLEOTIDE SEQUENCE [LARGE SCALE GENOMIC DNA]</scope>
</reference>
<organism evidence="1 2">
    <name type="scientific">Prorocentrum cordatum</name>
    <dbReference type="NCBI Taxonomy" id="2364126"/>
    <lineage>
        <taxon>Eukaryota</taxon>
        <taxon>Sar</taxon>
        <taxon>Alveolata</taxon>
        <taxon>Dinophyceae</taxon>
        <taxon>Prorocentrales</taxon>
        <taxon>Prorocentraceae</taxon>
        <taxon>Prorocentrum</taxon>
    </lineage>
</organism>
<dbReference type="Proteomes" id="UP001189429">
    <property type="component" value="Unassembled WGS sequence"/>
</dbReference>
<name>A0ABN9YBF9_9DINO</name>
<gene>
    <name evidence="1" type="ORF">PCOR1329_LOCUS83871</name>
</gene>
<evidence type="ECO:0000313" key="2">
    <source>
        <dbReference type="Proteomes" id="UP001189429"/>
    </source>
</evidence>